<protein>
    <submittedName>
        <fullName evidence="1">Uncharacterized protein</fullName>
    </submittedName>
</protein>
<name>A0A315VAV1_GAMAF</name>
<reference evidence="1 2" key="1">
    <citation type="journal article" date="2018" name="G3 (Bethesda)">
        <title>A High-Quality Reference Genome for the Invasive Mosquitofish Gambusia affinis Using a Chicago Library.</title>
        <authorList>
            <person name="Hoffberg S.L."/>
            <person name="Troendle N.J."/>
            <person name="Glenn T.C."/>
            <person name="Mahmud O."/>
            <person name="Louha S."/>
            <person name="Chalopin D."/>
            <person name="Bennetzen J.L."/>
            <person name="Mauricio R."/>
        </authorList>
    </citation>
    <scope>NUCLEOTIDE SEQUENCE [LARGE SCALE GENOMIC DNA]</scope>
    <source>
        <strain evidence="1">NE01/NJP1002.9</strain>
        <tissue evidence="1">Muscle</tissue>
    </source>
</reference>
<dbReference type="Proteomes" id="UP000250572">
    <property type="component" value="Unassembled WGS sequence"/>
</dbReference>
<proteinExistence type="predicted"/>
<dbReference type="AlphaFoldDB" id="A0A315VAV1"/>
<evidence type="ECO:0000313" key="2">
    <source>
        <dbReference type="Proteomes" id="UP000250572"/>
    </source>
</evidence>
<keyword evidence="2" id="KW-1185">Reference proteome</keyword>
<sequence>MATRVLQRVRGGFTPAKSRALSAGSLSLWVRGFSASNSRNREDSWFRSLFVRKVDPRKDAHSTLLTKNEESNLYKIQCKVPT</sequence>
<gene>
    <name evidence="1" type="ORF">CCH79_00003794</name>
</gene>
<organism evidence="1 2">
    <name type="scientific">Gambusia affinis</name>
    <name type="common">Western mosquitofish</name>
    <name type="synonym">Heterandria affinis</name>
    <dbReference type="NCBI Taxonomy" id="33528"/>
    <lineage>
        <taxon>Eukaryota</taxon>
        <taxon>Metazoa</taxon>
        <taxon>Chordata</taxon>
        <taxon>Craniata</taxon>
        <taxon>Vertebrata</taxon>
        <taxon>Euteleostomi</taxon>
        <taxon>Actinopterygii</taxon>
        <taxon>Neopterygii</taxon>
        <taxon>Teleostei</taxon>
        <taxon>Neoteleostei</taxon>
        <taxon>Acanthomorphata</taxon>
        <taxon>Ovalentaria</taxon>
        <taxon>Atherinomorphae</taxon>
        <taxon>Cyprinodontiformes</taxon>
        <taxon>Poeciliidae</taxon>
        <taxon>Poeciliinae</taxon>
        <taxon>Gambusia</taxon>
    </lineage>
</organism>
<evidence type="ECO:0000313" key="1">
    <source>
        <dbReference type="EMBL" id="PWA20328.1"/>
    </source>
</evidence>
<dbReference type="EMBL" id="NHOQ01001971">
    <property type="protein sequence ID" value="PWA20328.1"/>
    <property type="molecule type" value="Genomic_DNA"/>
</dbReference>
<comment type="caution">
    <text evidence="1">The sequence shown here is derived from an EMBL/GenBank/DDBJ whole genome shotgun (WGS) entry which is preliminary data.</text>
</comment>
<accession>A0A315VAV1</accession>